<dbReference type="PANTHER" id="PTHR48081">
    <property type="entry name" value="AB HYDROLASE SUPERFAMILY PROTEIN C4A8.06C"/>
    <property type="match status" value="1"/>
</dbReference>
<keyword evidence="5" id="KW-1185">Reference proteome</keyword>
<evidence type="ECO:0000256" key="2">
    <source>
        <dbReference type="SAM" id="SignalP"/>
    </source>
</evidence>
<proteinExistence type="predicted"/>
<sequence>MKALPFLLLLLCSGLLAQPGYHPRDTSYSIHSSYEKIRKSYPEVQPVYPWMPDGVVADTNLVYFTVGNDRDLHLDVYRKPEDTLRPGILMIHGGGWTTGSKENLTSMAQQLAGRGYVTVTPEYRLSAEARYPAGVQDLKQAVKWMRAHAEEYGIDTNRIAAYGCSAGGHLASLLGVTNGPLLYDTIGPWSEYSADVQAVLNIDGIVSFIHPEAKPEWTGRSANAWLGEFTRTYALWREASPLEYAGKTTPPFLFVNSSHPRFHAGRQELIKILDQSKIYSEVHTLADSPHAFWLLHPWFVPTLEYAAGFLRRVFPEEP</sequence>
<dbReference type="Pfam" id="PF20434">
    <property type="entry name" value="BD-FAE"/>
    <property type="match status" value="1"/>
</dbReference>
<feature type="chain" id="PRO_5032440978" evidence="2">
    <location>
        <begin position="18"/>
        <end position="318"/>
    </location>
</feature>
<evidence type="ECO:0000313" key="5">
    <source>
        <dbReference type="Proteomes" id="UP000576209"/>
    </source>
</evidence>
<dbReference type="EC" id="3.1.1.11" evidence="4"/>
<dbReference type="PANTHER" id="PTHR48081:SF13">
    <property type="entry name" value="ALPHA_BETA HYDROLASE"/>
    <property type="match status" value="1"/>
</dbReference>
<gene>
    <name evidence="4" type="ORF">GGR28_003305</name>
</gene>
<evidence type="ECO:0000256" key="1">
    <source>
        <dbReference type="ARBA" id="ARBA00022801"/>
    </source>
</evidence>
<dbReference type="InterPro" id="IPR049492">
    <property type="entry name" value="BD-FAE-like_dom"/>
</dbReference>
<keyword evidence="2" id="KW-0732">Signal</keyword>
<dbReference type="Proteomes" id="UP000576209">
    <property type="component" value="Unassembled WGS sequence"/>
</dbReference>
<feature type="domain" description="BD-FAE-like" evidence="3">
    <location>
        <begin position="74"/>
        <end position="257"/>
    </location>
</feature>
<dbReference type="GO" id="GO:0030599">
    <property type="term" value="F:pectinesterase activity"/>
    <property type="evidence" value="ECO:0007669"/>
    <property type="project" value="UniProtKB-EC"/>
</dbReference>
<dbReference type="InterPro" id="IPR050300">
    <property type="entry name" value="GDXG_lipolytic_enzyme"/>
</dbReference>
<evidence type="ECO:0000313" key="4">
    <source>
        <dbReference type="EMBL" id="MBB4080670.1"/>
    </source>
</evidence>
<name>A0A840E6J5_9BACT</name>
<dbReference type="SUPFAM" id="SSF53474">
    <property type="entry name" value="alpha/beta-Hydrolases"/>
    <property type="match status" value="1"/>
</dbReference>
<dbReference type="Gene3D" id="3.40.50.1820">
    <property type="entry name" value="alpha/beta hydrolase"/>
    <property type="match status" value="1"/>
</dbReference>
<dbReference type="InterPro" id="IPR029058">
    <property type="entry name" value="AB_hydrolase_fold"/>
</dbReference>
<organism evidence="4 5">
    <name type="scientific">Neolewinella aquimaris</name>
    <dbReference type="NCBI Taxonomy" id="1835722"/>
    <lineage>
        <taxon>Bacteria</taxon>
        <taxon>Pseudomonadati</taxon>
        <taxon>Bacteroidota</taxon>
        <taxon>Saprospiria</taxon>
        <taxon>Saprospirales</taxon>
        <taxon>Lewinellaceae</taxon>
        <taxon>Neolewinella</taxon>
    </lineage>
</organism>
<evidence type="ECO:0000259" key="3">
    <source>
        <dbReference type="Pfam" id="PF20434"/>
    </source>
</evidence>
<dbReference type="RefSeq" id="WP_183496897.1">
    <property type="nucleotide sequence ID" value="NZ_JACIFF010000009.1"/>
</dbReference>
<protein>
    <submittedName>
        <fullName evidence="4">Pectinesterase</fullName>
        <ecNumber evidence="4">3.1.1.11</ecNumber>
    </submittedName>
</protein>
<dbReference type="EMBL" id="JACIFF010000009">
    <property type="protein sequence ID" value="MBB4080670.1"/>
    <property type="molecule type" value="Genomic_DNA"/>
</dbReference>
<dbReference type="AlphaFoldDB" id="A0A840E6J5"/>
<reference evidence="4 5" key="1">
    <citation type="submission" date="2020-08" db="EMBL/GenBank/DDBJ databases">
        <title>Genomic Encyclopedia of Type Strains, Phase IV (KMG-IV): sequencing the most valuable type-strain genomes for metagenomic binning, comparative biology and taxonomic classification.</title>
        <authorList>
            <person name="Goeker M."/>
        </authorList>
    </citation>
    <scope>NUCLEOTIDE SEQUENCE [LARGE SCALE GENOMIC DNA]</scope>
    <source>
        <strain evidence="4 5">DSM 105137</strain>
    </source>
</reference>
<feature type="signal peptide" evidence="2">
    <location>
        <begin position="1"/>
        <end position="17"/>
    </location>
</feature>
<comment type="caution">
    <text evidence="4">The sequence shown here is derived from an EMBL/GenBank/DDBJ whole genome shotgun (WGS) entry which is preliminary data.</text>
</comment>
<keyword evidence="1 4" id="KW-0378">Hydrolase</keyword>
<accession>A0A840E6J5</accession>